<dbReference type="OrthoDB" id="203279at2759"/>
<dbReference type="AlphaFoldDB" id="G3B3I3"/>
<evidence type="ECO:0000256" key="3">
    <source>
        <dbReference type="ARBA" id="ARBA00023015"/>
    </source>
</evidence>
<feature type="non-terminal residue" evidence="6">
    <location>
        <position position="1"/>
    </location>
</feature>
<dbReference type="Proteomes" id="UP000000707">
    <property type="component" value="Unassembled WGS sequence"/>
</dbReference>
<keyword evidence="3" id="KW-0805">Transcription regulation</keyword>
<proteinExistence type="inferred from homology"/>
<evidence type="ECO:0000256" key="4">
    <source>
        <dbReference type="ARBA" id="ARBA00023163"/>
    </source>
</evidence>
<dbReference type="Gene3D" id="6.10.280.160">
    <property type="entry name" value="Mediator of RNA polymerase II transcription subunit 22"/>
    <property type="match status" value="1"/>
</dbReference>
<keyword evidence="4" id="KW-0804">Transcription</keyword>
<dbReference type="Pfam" id="PF06179">
    <property type="entry name" value="Med22"/>
    <property type="match status" value="1"/>
</dbReference>
<evidence type="ECO:0000313" key="6">
    <source>
        <dbReference type="EMBL" id="EGV64168.1"/>
    </source>
</evidence>
<evidence type="ECO:0000256" key="5">
    <source>
        <dbReference type="ARBA" id="ARBA00023242"/>
    </source>
</evidence>
<evidence type="ECO:0000256" key="2">
    <source>
        <dbReference type="ARBA" id="ARBA00005942"/>
    </source>
</evidence>
<dbReference type="STRING" id="590646.G3B3I3"/>
<name>G3B3I3_CANTC</name>
<dbReference type="HOGENOM" id="CLU_153329_0_0_1"/>
<evidence type="ECO:0000313" key="7">
    <source>
        <dbReference type="Proteomes" id="UP000000707"/>
    </source>
</evidence>
<keyword evidence="5" id="KW-0539">Nucleus</keyword>
<organism evidence="7">
    <name type="scientific">Candida tenuis (strain ATCC 10573 / BCRC 21748 / CBS 615 / JCM 9827 / NBRC 10315 / NRRL Y-1498 / VKM Y-70)</name>
    <name type="common">Yeast</name>
    <name type="synonym">Yamadazyma tenuis</name>
    <dbReference type="NCBI Taxonomy" id="590646"/>
    <lineage>
        <taxon>Eukaryota</taxon>
        <taxon>Fungi</taxon>
        <taxon>Dikarya</taxon>
        <taxon>Ascomycota</taxon>
        <taxon>Saccharomycotina</taxon>
        <taxon>Pichiomycetes</taxon>
        <taxon>Debaryomycetaceae</taxon>
        <taxon>Yamadazyma</taxon>
    </lineage>
</organism>
<accession>G3B3I3</accession>
<comment type="similarity">
    <text evidence="2">Belongs to the Mediator complex subunit 22 family.</text>
</comment>
<sequence length="103" mass="11903">LENIDTHVEQILQKFQDVFDVAVIQDKSKELLAVESLAMETDALSIIRFCEDLLGITRSLRESWCLDSIKVNPVQDKQVEQAEINRIFSKFNQLTDSISKYQK</sequence>
<dbReference type="GeneID" id="18245806"/>
<evidence type="ECO:0000256" key="1">
    <source>
        <dbReference type="ARBA" id="ARBA00004123"/>
    </source>
</evidence>
<gene>
    <name evidence="6" type="ORF">CANTEDRAFT_105373</name>
</gene>
<dbReference type="eggNOG" id="ENOG502SD63">
    <property type="taxonomic scope" value="Eukaryota"/>
</dbReference>
<comment type="subcellular location">
    <subcellularLocation>
        <location evidence="1">Nucleus</location>
    </subcellularLocation>
</comment>
<protein>
    <submittedName>
        <fullName evidence="6">Uncharacterized protein</fullName>
    </submittedName>
</protein>
<dbReference type="GO" id="GO:0003712">
    <property type="term" value="F:transcription coregulator activity"/>
    <property type="evidence" value="ECO:0007669"/>
    <property type="project" value="InterPro"/>
</dbReference>
<reference evidence="6 7" key="1">
    <citation type="journal article" date="2011" name="Proc. Natl. Acad. Sci. U.S.A.">
        <title>Comparative genomics of xylose-fermenting fungi for enhanced biofuel production.</title>
        <authorList>
            <person name="Wohlbach D.J."/>
            <person name="Kuo A."/>
            <person name="Sato T.K."/>
            <person name="Potts K.M."/>
            <person name="Salamov A.A."/>
            <person name="LaButti K.M."/>
            <person name="Sun H."/>
            <person name="Clum A."/>
            <person name="Pangilinan J.L."/>
            <person name="Lindquist E.A."/>
            <person name="Lucas S."/>
            <person name="Lapidus A."/>
            <person name="Jin M."/>
            <person name="Gunawan C."/>
            <person name="Balan V."/>
            <person name="Dale B.E."/>
            <person name="Jeffries T.W."/>
            <person name="Zinkel R."/>
            <person name="Barry K.W."/>
            <person name="Grigoriev I.V."/>
            <person name="Gasch A.P."/>
        </authorList>
    </citation>
    <scope>NUCLEOTIDE SEQUENCE [LARGE SCALE GENOMIC DNA]</scope>
    <source>
        <strain evidence="7">ATCC 10573 / BCRC 21748 / CBS 615 / JCM 9827 / NBRC 10315 / NRRL Y-1498 / VKM Y-70</strain>
    </source>
</reference>
<dbReference type="KEGG" id="cten:18245806"/>
<keyword evidence="7" id="KW-1185">Reference proteome</keyword>
<dbReference type="EMBL" id="GL996521">
    <property type="protein sequence ID" value="EGV64168.1"/>
    <property type="molecule type" value="Genomic_DNA"/>
</dbReference>
<dbReference type="GO" id="GO:0006357">
    <property type="term" value="P:regulation of transcription by RNA polymerase II"/>
    <property type="evidence" value="ECO:0007669"/>
    <property type="project" value="InterPro"/>
</dbReference>
<dbReference type="InterPro" id="IPR009332">
    <property type="entry name" value="Med22"/>
</dbReference>
<dbReference type="GO" id="GO:0016592">
    <property type="term" value="C:mediator complex"/>
    <property type="evidence" value="ECO:0007669"/>
    <property type="project" value="InterPro"/>
</dbReference>